<feature type="chain" id="PRO_5047530318" evidence="2">
    <location>
        <begin position="24"/>
        <end position="454"/>
    </location>
</feature>
<dbReference type="InterPro" id="IPR011042">
    <property type="entry name" value="6-blade_b-propeller_TolB-like"/>
</dbReference>
<reference evidence="5" key="1">
    <citation type="submission" date="2022-10" db="EMBL/GenBank/DDBJ databases">
        <title>Chryseobacterium sp. nov., a novel bacterial species.</title>
        <authorList>
            <person name="Cao Y."/>
        </authorList>
    </citation>
    <scope>NUCLEOTIDE SEQUENCE</scope>
    <source>
        <strain evidence="5">KC 927</strain>
    </source>
</reference>
<dbReference type="NCBIfam" id="TIGR04183">
    <property type="entry name" value="Por_Secre_tail"/>
    <property type="match status" value="1"/>
</dbReference>
<dbReference type="Pfam" id="PF18962">
    <property type="entry name" value="Por_Secre_tail"/>
    <property type="match status" value="1"/>
</dbReference>
<feature type="signal peptide" evidence="2">
    <location>
        <begin position="1"/>
        <end position="23"/>
    </location>
</feature>
<dbReference type="Gene3D" id="2.120.10.30">
    <property type="entry name" value="TolB, C-terminal domain"/>
    <property type="match status" value="1"/>
</dbReference>
<dbReference type="InterPro" id="IPR012938">
    <property type="entry name" value="Glc/Sorbosone_DH"/>
</dbReference>
<protein>
    <submittedName>
        <fullName evidence="5">PQQ-dependent sugar dehydrogenase</fullName>
    </submittedName>
</protein>
<dbReference type="EMBL" id="JAOVZV010000001">
    <property type="protein sequence ID" value="MCX8531004.1"/>
    <property type="molecule type" value="Genomic_DNA"/>
</dbReference>
<proteinExistence type="predicted"/>
<dbReference type="RefSeq" id="WP_267279669.1">
    <property type="nucleotide sequence ID" value="NZ_JAOVZV010000001.1"/>
</dbReference>
<evidence type="ECO:0000313" key="6">
    <source>
        <dbReference type="Proteomes" id="UP001070176"/>
    </source>
</evidence>
<evidence type="ECO:0000259" key="3">
    <source>
        <dbReference type="Pfam" id="PF07995"/>
    </source>
</evidence>
<evidence type="ECO:0000256" key="2">
    <source>
        <dbReference type="SAM" id="SignalP"/>
    </source>
</evidence>
<evidence type="ECO:0000259" key="4">
    <source>
        <dbReference type="Pfam" id="PF18962"/>
    </source>
</evidence>
<dbReference type="InterPro" id="IPR026444">
    <property type="entry name" value="Secre_tail"/>
</dbReference>
<evidence type="ECO:0000256" key="1">
    <source>
        <dbReference type="ARBA" id="ARBA00022729"/>
    </source>
</evidence>
<name>A0ABT3XYT9_9FLAO</name>
<dbReference type="PANTHER" id="PTHR19328">
    <property type="entry name" value="HEDGEHOG-INTERACTING PROTEIN"/>
    <property type="match status" value="1"/>
</dbReference>
<dbReference type="SUPFAM" id="SSF50952">
    <property type="entry name" value="Soluble quinoprotein glucose dehydrogenase"/>
    <property type="match status" value="1"/>
</dbReference>
<dbReference type="InterPro" id="IPR011041">
    <property type="entry name" value="Quinoprot_gluc/sorb_DH_b-prop"/>
</dbReference>
<accession>A0ABT3XYT9</accession>
<sequence>MKKLLFSLSIFSSLIFYSQSFNLEEFATGFTSPVEITNANDNRLFVVQQNGIIKIIQSNGTVNAADFLNISTKVLYGGERGLLGLAFHPQYSTNGYFFVYYNNTAGNIVVARYSVSTTNTNVADPNSEKIILNIPKPFDNHNGGSIHFAPDGNLWIVTGDGGSGGDPNNNSQNKNSLLGKMLRIDINSTGPYNIPAGNPFIGIDGADEVWSYGLRNAWKFSFDLTTGNAMIADVGQGAIEEINRMPITQAGINYGWRCYEGNNTYNTSGCAASTTMTFPVAVYDHSGGKCSITGGYVYRGTQYPSLQGKYFFADYCSRQIGVMESNNAITWSTAFAGNNFSSFGEDNLKNLYVASVSNGKIFKITTTNLEVQDNHLFNEIRIYPNPAHERIFVEGLRDSQSTAEIISTEGRKVLDETKFDSENSINITGITPGVYYINIKSGDLKSYSQKIIIK</sequence>
<feature type="domain" description="Glucose/Sorbosone dehydrogenase" evidence="3">
    <location>
        <begin position="31"/>
        <end position="326"/>
    </location>
</feature>
<keyword evidence="6" id="KW-1185">Reference proteome</keyword>
<feature type="domain" description="Secretion system C-terminal sorting" evidence="4">
    <location>
        <begin position="382"/>
        <end position="453"/>
    </location>
</feature>
<dbReference type="Pfam" id="PF07995">
    <property type="entry name" value="GSDH"/>
    <property type="match status" value="1"/>
</dbReference>
<organism evidence="5 6">
    <name type="scientific">Chryseobacterium luquanense</name>
    <dbReference type="NCBI Taxonomy" id="2983766"/>
    <lineage>
        <taxon>Bacteria</taxon>
        <taxon>Pseudomonadati</taxon>
        <taxon>Bacteroidota</taxon>
        <taxon>Flavobacteriia</taxon>
        <taxon>Flavobacteriales</taxon>
        <taxon>Weeksellaceae</taxon>
        <taxon>Chryseobacterium group</taxon>
        <taxon>Chryseobacterium</taxon>
    </lineage>
</organism>
<evidence type="ECO:0000313" key="5">
    <source>
        <dbReference type="EMBL" id="MCX8531004.1"/>
    </source>
</evidence>
<comment type="caution">
    <text evidence="5">The sequence shown here is derived from an EMBL/GenBank/DDBJ whole genome shotgun (WGS) entry which is preliminary data.</text>
</comment>
<dbReference type="Proteomes" id="UP001070176">
    <property type="component" value="Unassembled WGS sequence"/>
</dbReference>
<dbReference type="PANTHER" id="PTHR19328:SF75">
    <property type="entry name" value="ALDOSE SUGAR DEHYDROGENASE YLII"/>
    <property type="match status" value="1"/>
</dbReference>
<keyword evidence="1 2" id="KW-0732">Signal</keyword>
<gene>
    <name evidence="5" type="ORF">OEA66_01410</name>
</gene>